<reference evidence="2" key="1">
    <citation type="journal article" date="2021" name="BMC Genomics">
        <title>Chromosome-level genome assembly and manually-curated proteome of model necrotroph Parastagonospora nodorum Sn15 reveals a genome-wide trove of candidate effector homologs, and redundancy of virulence-related functions within an accessory chromosome.</title>
        <authorList>
            <person name="Bertazzoni S."/>
            <person name="Jones D.A.B."/>
            <person name="Phan H.T."/>
            <person name="Tan K.-C."/>
            <person name="Hane J.K."/>
        </authorList>
    </citation>
    <scope>NUCLEOTIDE SEQUENCE [LARGE SCALE GENOMIC DNA]</scope>
    <source>
        <strain evidence="2">SN15 / ATCC MYA-4574 / FGSC 10173)</strain>
    </source>
</reference>
<keyword evidence="2" id="KW-1185">Reference proteome</keyword>
<organism evidence="1 2">
    <name type="scientific">Phaeosphaeria nodorum (strain SN15 / ATCC MYA-4574 / FGSC 10173)</name>
    <name type="common">Glume blotch fungus</name>
    <name type="synonym">Parastagonospora nodorum</name>
    <dbReference type="NCBI Taxonomy" id="321614"/>
    <lineage>
        <taxon>Eukaryota</taxon>
        <taxon>Fungi</taxon>
        <taxon>Dikarya</taxon>
        <taxon>Ascomycota</taxon>
        <taxon>Pezizomycotina</taxon>
        <taxon>Dothideomycetes</taxon>
        <taxon>Pleosporomycetidae</taxon>
        <taxon>Pleosporales</taxon>
        <taxon>Pleosporineae</taxon>
        <taxon>Phaeosphaeriaceae</taxon>
        <taxon>Parastagonospora</taxon>
    </lineage>
</organism>
<dbReference type="VEuPathDB" id="FungiDB:JI435_404290"/>
<accession>A0A7U2EV47</accession>
<proteinExistence type="predicted"/>
<feature type="non-terminal residue" evidence="1">
    <location>
        <position position="1"/>
    </location>
</feature>
<protein>
    <submittedName>
        <fullName evidence="1">Uncharacterized protein</fullName>
    </submittedName>
</protein>
<dbReference type="EMBL" id="CP069025">
    <property type="protein sequence ID" value="QRC93686.1"/>
    <property type="molecule type" value="Genomic_DNA"/>
</dbReference>
<dbReference type="AlphaFoldDB" id="A0A7U2EV47"/>
<dbReference type="Proteomes" id="UP000663193">
    <property type="component" value="Chromosome 3"/>
</dbReference>
<evidence type="ECO:0000313" key="2">
    <source>
        <dbReference type="Proteomes" id="UP000663193"/>
    </source>
</evidence>
<gene>
    <name evidence="1" type="ORF">JI435_404290</name>
</gene>
<evidence type="ECO:0000313" key="1">
    <source>
        <dbReference type="EMBL" id="QRC93686.1"/>
    </source>
</evidence>
<name>A0A7U2EV47_PHANO</name>
<sequence>DVLICFVLMMDSGGGLRGLYIEEMRFEKHHERTRDAWTCASRTIVMLPECCRDVSSWNLWNLEEVRRNFGASQATMFDVRWRQGLLIEHCPHSQTAMASNHRVGHLAHCCDEVSGTFGASIDGAARPDHHLLR</sequence>